<sequence length="126" mass="13699">MKRTLLLMTVLGGLVALIAVGSRSTSPGSNPLVRYSLSSAARYTMCGHVEERLPAGSYLYLRVRDDEGAQHWVATLRSTAPSTPEVSVRVLARAENFPSARLHRSFAPLLFGAVSESSPCRPQQSR</sequence>
<comment type="caution">
    <text evidence="1">The sequence shown here is derived from an EMBL/GenBank/DDBJ whole genome shotgun (WGS) entry which is preliminary data.</text>
</comment>
<gene>
    <name evidence="1" type="ORF">SYV04_09270</name>
</gene>
<reference evidence="1 2" key="1">
    <citation type="submission" date="2023-12" db="EMBL/GenBank/DDBJ databases">
        <title>the genome sequence of Hyalangium sp. s54d21.</title>
        <authorList>
            <person name="Zhang X."/>
        </authorList>
    </citation>
    <scope>NUCLEOTIDE SEQUENCE [LARGE SCALE GENOMIC DNA]</scope>
    <source>
        <strain evidence="2">s54d21</strain>
    </source>
</reference>
<protein>
    <submittedName>
        <fullName evidence="1">Uncharacterized protein</fullName>
    </submittedName>
</protein>
<dbReference type="EMBL" id="JAXIVS010000003">
    <property type="protein sequence ID" value="MDY7226576.1"/>
    <property type="molecule type" value="Genomic_DNA"/>
</dbReference>
<evidence type="ECO:0000313" key="2">
    <source>
        <dbReference type="Proteomes" id="UP001291309"/>
    </source>
</evidence>
<dbReference type="RefSeq" id="WP_321545307.1">
    <property type="nucleotide sequence ID" value="NZ_JAXIVS010000003.1"/>
</dbReference>
<name>A0ABU5GZW5_9BACT</name>
<dbReference type="Proteomes" id="UP001291309">
    <property type="component" value="Unassembled WGS sequence"/>
</dbReference>
<accession>A0ABU5GZW5</accession>
<organism evidence="1 2">
    <name type="scientific">Hyalangium rubrum</name>
    <dbReference type="NCBI Taxonomy" id="3103134"/>
    <lineage>
        <taxon>Bacteria</taxon>
        <taxon>Pseudomonadati</taxon>
        <taxon>Myxococcota</taxon>
        <taxon>Myxococcia</taxon>
        <taxon>Myxococcales</taxon>
        <taxon>Cystobacterineae</taxon>
        <taxon>Archangiaceae</taxon>
        <taxon>Hyalangium</taxon>
    </lineage>
</organism>
<proteinExistence type="predicted"/>
<evidence type="ECO:0000313" key="1">
    <source>
        <dbReference type="EMBL" id="MDY7226576.1"/>
    </source>
</evidence>
<keyword evidence="2" id="KW-1185">Reference proteome</keyword>